<dbReference type="Proteomes" id="UP000826656">
    <property type="component" value="Unassembled WGS sequence"/>
</dbReference>
<evidence type="ECO:0000313" key="2">
    <source>
        <dbReference type="Proteomes" id="UP000826656"/>
    </source>
</evidence>
<name>A0ABQ7TUZ6_SOLTU</name>
<dbReference type="PANTHER" id="PTHR11439:SF511">
    <property type="match status" value="1"/>
</dbReference>
<organism evidence="1 2">
    <name type="scientific">Solanum tuberosum</name>
    <name type="common">Potato</name>
    <dbReference type="NCBI Taxonomy" id="4113"/>
    <lineage>
        <taxon>Eukaryota</taxon>
        <taxon>Viridiplantae</taxon>
        <taxon>Streptophyta</taxon>
        <taxon>Embryophyta</taxon>
        <taxon>Tracheophyta</taxon>
        <taxon>Spermatophyta</taxon>
        <taxon>Magnoliopsida</taxon>
        <taxon>eudicotyledons</taxon>
        <taxon>Gunneridae</taxon>
        <taxon>Pentapetalae</taxon>
        <taxon>asterids</taxon>
        <taxon>lamiids</taxon>
        <taxon>Solanales</taxon>
        <taxon>Solanaceae</taxon>
        <taxon>Solanoideae</taxon>
        <taxon>Solaneae</taxon>
        <taxon>Solanum</taxon>
    </lineage>
</organism>
<evidence type="ECO:0000313" key="1">
    <source>
        <dbReference type="EMBL" id="KAH0737972.1"/>
    </source>
</evidence>
<protein>
    <recommendedName>
        <fullName evidence="3">Mitochondrial protein</fullName>
    </recommendedName>
</protein>
<reference evidence="1 2" key="1">
    <citation type="journal article" date="2021" name="bioRxiv">
        <title>Chromosome-scale and haplotype-resolved genome assembly of a tetraploid potato cultivar.</title>
        <authorList>
            <person name="Sun H."/>
            <person name="Jiao W.-B."/>
            <person name="Krause K."/>
            <person name="Campoy J.A."/>
            <person name="Goel M."/>
            <person name="Folz-Donahue K."/>
            <person name="Kukat C."/>
            <person name="Huettel B."/>
            <person name="Schneeberger K."/>
        </authorList>
    </citation>
    <scope>NUCLEOTIDE SEQUENCE [LARGE SCALE GENOMIC DNA]</scope>
    <source>
        <strain evidence="1">SolTubOtavaFocal</strain>
        <tissue evidence="1">Leaves</tissue>
    </source>
</reference>
<dbReference type="PANTHER" id="PTHR11439">
    <property type="entry name" value="GAG-POL-RELATED RETROTRANSPOSON"/>
    <property type="match status" value="1"/>
</dbReference>
<sequence>MHQRKYALELISETSLSAAKPFNTPIDNTIKLTSRQYDQYVSNKADNDPLVEQERYQKLIGKLLYLRVTRHDISYQVQTSKKQTIVSKSLVEAKYRSLATTTVELTWLLGLGVFMVRFGSVIS</sequence>
<comment type="caution">
    <text evidence="1">The sequence shown here is derived from an EMBL/GenBank/DDBJ whole genome shotgun (WGS) entry which is preliminary data.</text>
</comment>
<dbReference type="EMBL" id="JAIVGD010000028">
    <property type="protein sequence ID" value="KAH0737972.1"/>
    <property type="molecule type" value="Genomic_DNA"/>
</dbReference>
<gene>
    <name evidence="1" type="ORF">KY290_036677</name>
</gene>
<proteinExistence type="predicted"/>
<evidence type="ECO:0008006" key="3">
    <source>
        <dbReference type="Google" id="ProtNLM"/>
    </source>
</evidence>
<accession>A0ABQ7TUZ6</accession>
<keyword evidence="2" id="KW-1185">Reference proteome</keyword>